<name>A0A177DTJ0_ALTAL</name>
<evidence type="ECO:0000256" key="2">
    <source>
        <dbReference type="ARBA" id="ARBA00022857"/>
    </source>
</evidence>
<dbReference type="PANTHER" id="PTHR24320">
    <property type="entry name" value="RETINOL DEHYDROGENASE"/>
    <property type="match status" value="1"/>
</dbReference>
<evidence type="ECO:0000256" key="1">
    <source>
        <dbReference type="ARBA" id="ARBA00006484"/>
    </source>
</evidence>
<evidence type="ECO:0000313" key="4">
    <source>
        <dbReference type="EMBL" id="OAG22471.1"/>
    </source>
</evidence>
<dbReference type="Proteomes" id="UP000291422">
    <property type="component" value="Unassembled WGS sequence"/>
</dbReference>
<dbReference type="PANTHER" id="PTHR24320:SF236">
    <property type="entry name" value="SHORT-CHAIN DEHYDROGENASE-RELATED"/>
    <property type="match status" value="1"/>
</dbReference>
<dbReference type="GO" id="GO:0016491">
    <property type="term" value="F:oxidoreductase activity"/>
    <property type="evidence" value="ECO:0007669"/>
    <property type="project" value="UniProtKB-KW"/>
</dbReference>
<dbReference type="EMBL" id="KV441474">
    <property type="protein sequence ID" value="OAG22471.1"/>
    <property type="molecule type" value="Genomic_DNA"/>
</dbReference>
<evidence type="ECO:0000313" key="6">
    <source>
        <dbReference type="Proteomes" id="UP000077248"/>
    </source>
</evidence>
<evidence type="ECO:0000256" key="3">
    <source>
        <dbReference type="ARBA" id="ARBA00023002"/>
    </source>
</evidence>
<dbReference type="VEuPathDB" id="FungiDB:CC77DRAFT_1018514"/>
<keyword evidence="2" id="KW-0521">NADP</keyword>
<protein>
    <submittedName>
        <fullName evidence="4">Retinol dehydrogenase 12</fullName>
    </submittedName>
</protein>
<reference evidence="7" key="2">
    <citation type="journal article" date="2019" name="bioRxiv">
        <title>Genomics, evolutionary history and diagnostics of the Alternaria alternata species group including apple and Asian pear pathotypes.</title>
        <authorList>
            <person name="Armitage A.D."/>
            <person name="Cockerton H.M."/>
            <person name="Sreenivasaprasad S."/>
            <person name="Woodhall J.W."/>
            <person name="Lane C.R."/>
            <person name="Harrison R.J."/>
            <person name="Clarkson J.P."/>
        </authorList>
    </citation>
    <scope>NUCLEOTIDE SEQUENCE [LARGE SCALE GENOMIC DNA]</scope>
    <source>
        <strain evidence="7">FERA 1177</strain>
    </source>
</reference>
<dbReference type="InterPro" id="IPR036291">
    <property type="entry name" value="NAD(P)-bd_dom_sf"/>
</dbReference>
<dbReference type="AlphaFoldDB" id="A0A177DTJ0"/>
<dbReference type="Pfam" id="PF00106">
    <property type="entry name" value="adh_short"/>
    <property type="match status" value="1"/>
</dbReference>
<comment type="similarity">
    <text evidence="1">Belongs to the short-chain dehydrogenases/reductases (SDR) family.</text>
</comment>
<dbReference type="EMBL" id="PDXD01000003">
    <property type="protein sequence ID" value="RYN81132.1"/>
    <property type="molecule type" value="Genomic_DNA"/>
</dbReference>
<gene>
    <name evidence="5" type="ORF">AA0117_g2595</name>
    <name evidence="4" type="ORF">CC77DRAFT_1018514</name>
</gene>
<evidence type="ECO:0000313" key="5">
    <source>
        <dbReference type="EMBL" id="RYN81132.1"/>
    </source>
</evidence>
<dbReference type="GeneID" id="29110228"/>
<dbReference type="OMA" id="FHSTEFA"/>
<evidence type="ECO:0000313" key="7">
    <source>
        <dbReference type="Proteomes" id="UP000291422"/>
    </source>
</evidence>
<dbReference type="KEGG" id="aalt:CC77DRAFT_1018514"/>
<dbReference type="PRINTS" id="PR00081">
    <property type="entry name" value="GDHRDH"/>
</dbReference>
<keyword evidence="6" id="KW-1185">Reference proteome</keyword>
<keyword evidence="3" id="KW-0560">Oxidoreductase</keyword>
<organism evidence="4 6">
    <name type="scientific">Alternaria alternata</name>
    <name type="common">Alternaria rot fungus</name>
    <name type="synonym">Torula alternata</name>
    <dbReference type="NCBI Taxonomy" id="5599"/>
    <lineage>
        <taxon>Eukaryota</taxon>
        <taxon>Fungi</taxon>
        <taxon>Dikarya</taxon>
        <taxon>Ascomycota</taxon>
        <taxon>Pezizomycotina</taxon>
        <taxon>Dothideomycetes</taxon>
        <taxon>Pleosporomycetidae</taxon>
        <taxon>Pleosporales</taxon>
        <taxon>Pleosporineae</taxon>
        <taxon>Pleosporaceae</taxon>
        <taxon>Alternaria</taxon>
        <taxon>Alternaria sect. Alternaria</taxon>
        <taxon>Alternaria alternata complex</taxon>
    </lineage>
</organism>
<sequence length="317" mass="34836">MGSQFSQMFPPAAKFTESSLPNLYGKVYVVTGASAGVGKELSRLLYSCNGTVYVAARSSEKASTAISWIKEACPQSKGTLHYLHLDLDDLHGIKASAESFLTKETRLDVLFNNAGVMRPPKGTTTKQGYELQLGTNCVAPFLFTKLLTPILLETAKKEPEGSVRVVWVSSSAAHVIAPAGGVDMNNLDYKTDVSQMTKYGISKAGNVFHAMEFQRRYRKQGVVSVALNPGNLKSDLQRHVPALQLFLINMILHPPVNGAYTELFAGLAPDVANLNTSDWVVPFGRVMQVRKDYYSEAGKKTASAFWEWSEKQVEQYV</sequence>
<dbReference type="InterPro" id="IPR002347">
    <property type="entry name" value="SDR_fam"/>
</dbReference>
<proteinExistence type="inferred from homology"/>
<dbReference type="SUPFAM" id="SSF51735">
    <property type="entry name" value="NAD(P)-binding Rossmann-fold domains"/>
    <property type="match status" value="1"/>
</dbReference>
<reference evidence="4 6" key="1">
    <citation type="submission" date="2016-05" db="EMBL/GenBank/DDBJ databases">
        <title>Comparative analysis of secretome profiles of manganese(II)-oxidizing ascomycete fungi.</title>
        <authorList>
            <consortium name="DOE Joint Genome Institute"/>
            <person name="Zeiner C.A."/>
            <person name="Purvine S.O."/>
            <person name="Zink E.M."/>
            <person name="Wu S."/>
            <person name="Pasa-Tolic L."/>
            <person name="Chaput D.L."/>
            <person name="Haridas S."/>
            <person name="Grigoriev I.V."/>
            <person name="Santelli C.M."/>
            <person name="Hansel C.M."/>
        </authorList>
    </citation>
    <scope>NUCLEOTIDE SEQUENCE [LARGE SCALE GENOMIC DNA]</scope>
    <source>
        <strain evidence="4 6">SRC1lrK2f</strain>
    </source>
</reference>
<accession>A0A177DTJ0</accession>
<reference evidence="5" key="3">
    <citation type="journal article" date="2019" name="J. ISSAAS">
        <title>Genomics, evolutionary history and diagnostics of the Alternaria alternata species group including apple and Asian pear pathotypes.</title>
        <authorList>
            <person name="Armitage A.D."/>
            <person name="Cockerton H.M."/>
            <person name="Sreenivasaprasad S."/>
            <person name="Woodhall J."/>
            <person name="Lane C."/>
            <person name="Harrison R.J."/>
            <person name="Clarkson J.P."/>
        </authorList>
    </citation>
    <scope>NUCLEOTIDE SEQUENCE</scope>
    <source>
        <strain evidence="5">FERA 1177</strain>
    </source>
</reference>
<dbReference type="Gene3D" id="3.40.50.720">
    <property type="entry name" value="NAD(P)-binding Rossmann-like Domain"/>
    <property type="match status" value="1"/>
</dbReference>
<dbReference type="Proteomes" id="UP000077248">
    <property type="component" value="Unassembled WGS sequence"/>
</dbReference>
<dbReference type="RefSeq" id="XP_018387892.1">
    <property type="nucleotide sequence ID" value="XM_018524634.1"/>
</dbReference>